<protein>
    <submittedName>
        <fullName evidence="1 3">Uncharacterized protein</fullName>
    </submittedName>
</protein>
<keyword evidence="2" id="KW-1185">Reference proteome</keyword>
<reference evidence="3" key="1">
    <citation type="submission" date="2017-02" db="UniProtKB">
        <authorList>
            <consortium name="WormBaseParasite"/>
        </authorList>
    </citation>
    <scope>IDENTIFICATION</scope>
</reference>
<gene>
    <name evidence="1" type="ORF">BPAG_LOCUS2100</name>
</gene>
<accession>A0A0N4T1S4</accession>
<evidence type="ECO:0000313" key="3">
    <source>
        <dbReference type="WBParaSite" id="BPAG_0000213001-mRNA-1"/>
    </source>
</evidence>
<dbReference type="EMBL" id="UZAD01000245">
    <property type="protein sequence ID" value="VDN83286.1"/>
    <property type="molecule type" value="Genomic_DNA"/>
</dbReference>
<dbReference type="Proteomes" id="UP000278627">
    <property type="component" value="Unassembled WGS sequence"/>
</dbReference>
<dbReference type="WBParaSite" id="BPAG_0000213001-mRNA-1">
    <property type="protein sequence ID" value="BPAG_0000213001-mRNA-1"/>
    <property type="gene ID" value="BPAG_0000213001"/>
</dbReference>
<reference evidence="1 2" key="2">
    <citation type="submission" date="2018-11" db="EMBL/GenBank/DDBJ databases">
        <authorList>
            <consortium name="Pathogen Informatics"/>
        </authorList>
    </citation>
    <scope>NUCLEOTIDE SEQUENCE [LARGE SCALE GENOMIC DNA]</scope>
</reference>
<organism evidence="3">
    <name type="scientific">Brugia pahangi</name>
    <name type="common">Filarial nematode worm</name>
    <dbReference type="NCBI Taxonomy" id="6280"/>
    <lineage>
        <taxon>Eukaryota</taxon>
        <taxon>Metazoa</taxon>
        <taxon>Ecdysozoa</taxon>
        <taxon>Nematoda</taxon>
        <taxon>Chromadorea</taxon>
        <taxon>Rhabditida</taxon>
        <taxon>Spirurina</taxon>
        <taxon>Spiruromorpha</taxon>
        <taxon>Filarioidea</taxon>
        <taxon>Onchocercidae</taxon>
        <taxon>Brugia</taxon>
    </lineage>
</organism>
<evidence type="ECO:0000313" key="1">
    <source>
        <dbReference type="EMBL" id="VDN83286.1"/>
    </source>
</evidence>
<sequence length="96" mass="10835">MLRMIGVAERDVADVVMTVTYNAHSGYPVRPPTSLAAMPTCMSFNESLIEETRLYYAKTFSLLRSRKESVIKHSEFCAQLEKCALNDKLEGNSSRK</sequence>
<evidence type="ECO:0000313" key="2">
    <source>
        <dbReference type="Proteomes" id="UP000278627"/>
    </source>
</evidence>
<dbReference type="AlphaFoldDB" id="A0A0N4T1S4"/>
<name>A0A0N4T1S4_BRUPA</name>
<proteinExistence type="predicted"/>